<comment type="caution">
    <text evidence="12">The sequence shown here is derived from an EMBL/GenBank/DDBJ whole genome shotgun (WGS) entry which is preliminary data.</text>
</comment>
<evidence type="ECO:0000313" key="13">
    <source>
        <dbReference type="Proteomes" id="UP000179807"/>
    </source>
</evidence>
<evidence type="ECO:0000256" key="8">
    <source>
        <dbReference type="ARBA" id="ARBA00046341"/>
    </source>
</evidence>
<feature type="domain" description="UBR-type" evidence="11">
    <location>
        <begin position="53"/>
        <end position="125"/>
    </location>
</feature>
<comment type="similarity">
    <text evidence="8 10">Belongs to the E3 ubiquitin-protein ligase UBR1-like family.</text>
</comment>
<dbReference type="GO" id="GO:0016567">
    <property type="term" value="P:protein ubiquitination"/>
    <property type="evidence" value="ECO:0007669"/>
    <property type="project" value="UniProtKB-UniRule"/>
</dbReference>
<dbReference type="GO" id="GO:0071596">
    <property type="term" value="P:ubiquitin-dependent protein catabolic process via the N-end rule pathway"/>
    <property type="evidence" value="ECO:0007669"/>
    <property type="project" value="UniProtKB-UniRule"/>
</dbReference>
<dbReference type="InterPro" id="IPR003126">
    <property type="entry name" value="Znf_UBR"/>
</dbReference>
<dbReference type="VEuPathDB" id="TrichDB:TRFO_07901"/>
<proteinExistence type="inferred from homology"/>
<evidence type="ECO:0000256" key="6">
    <source>
        <dbReference type="ARBA" id="ARBA00022786"/>
    </source>
</evidence>
<keyword evidence="7 10" id="KW-0862">Zinc</keyword>
<dbReference type="Pfam" id="PF02207">
    <property type="entry name" value="zf-UBR"/>
    <property type="match status" value="1"/>
</dbReference>
<evidence type="ECO:0000256" key="4">
    <source>
        <dbReference type="ARBA" id="ARBA00022723"/>
    </source>
</evidence>
<evidence type="ECO:0000256" key="2">
    <source>
        <dbReference type="ARBA" id="ARBA00004906"/>
    </source>
</evidence>
<dbReference type="FunFam" id="2.10.110.30:FF:000002">
    <property type="entry name" value="Putative e3 ubiquitin-protein ligase ubr3"/>
    <property type="match status" value="1"/>
</dbReference>
<comment type="function">
    <text evidence="10">Ubiquitin ligase protein which is a component of the N-end rule pathway. Recognizes and binds to proteins bearing specific N-terminal residues that are destabilizing according to the N-end rule, leading to their ubiquitination and subsequent degradation.</text>
</comment>
<evidence type="ECO:0000313" key="12">
    <source>
        <dbReference type="EMBL" id="OHT00568.1"/>
    </source>
</evidence>
<evidence type="ECO:0000256" key="7">
    <source>
        <dbReference type="ARBA" id="ARBA00022833"/>
    </source>
</evidence>
<dbReference type="GeneID" id="94828676"/>
<reference evidence="12" key="1">
    <citation type="submission" date="2016-10" db="EMBL/GenBank/DDBJ databases">
        <authorList>
            <person name="Benchimol M."/>
            <person name="Almeida L.G."/>
            <person name="Vasconcelos A.T."/>
            <person name="Perreira-Neves A."/>
            <person name="Rosa I.A."/>
            <person name="Tasca T."/>
            <person name="Bogo M.R."/>
            <person name="de Souza W."/>
        </authorList>
    </citation>
    <scope>NUCLEOTIDE SEQUENCE [LARGE SCALE GENOMIC DNA]</scope>
    <source>
        <strain evidence="12">K</strain>
    </source>
</reference>
<keyword evidence="4 10" id="KW-0479">Metal-binding</keyword>
<dbReference type="GO" id="GO:0000151">
    <property type="term" value="C:ubiquitin ligase complex"/>
    <property type="evidence" value="ECO:0007669"/>
    <property type="project" value="TreeGrafter"/>
</dbReference>
<comment type="pathway">
    <text evidence="2 10">Protein modification; protein ubiquitination.</text>
</comment>
<keyword evidence="13" id="KW-1185">Reference proteome</keyword>
<dbReference type="PANTHER" id="PTHR21497">
    <property type="entry name" value="UBIQUITIN LIGASE E3 ALPHA-RELATED"/>
    <property type="match status" value="1"/>
</dbReference>
<dbReference type="GO" id="GO:0061630">
    <property type="term" value="F:ubiquitin protein ligase activity"/>
    <property type="evidence" value="ECO:0007669"/>
    <property type="project" value="UniProtKB-UniRule"/>
</dbReference>
<dbReference type="EMBL" id="MLAK01000949">
    <property type="protein sequence ID" value="OHT00568.1"/>
    <property type="molecule type" value="Genomic_DNA"/>
</dbReference>
<evidence type="ECO:0000256" key="1">
    <source>
        <dbReference type="ARBA" id="ARBA00000900"/>
    </source>
</evidence>
<gene>
    <name evidence="12" type="ORF">TRFO_07901</name>
</gene>
<evidence type="ECO:0000256" key="5">
    <source>
        <dbReference type="ARBA" id="ARBA00022771"/>
    </source>
</evidence>
<evidence type="ECO:0000256" key="3">
    <source>
        <dbReference type="ARBA" id="ARBA00022679"/>
    </source>
</evidence>
<sequence length="1222" mass="143410">MERRLKETFLIAIKKDYIREVLVYAMKYIENGFEKTAQFPTIADYLKSLFPPTTCDKSQKSEMLVISCKDCALNSNSLMCVECYLNSIHMKEKHRISVFVSELGTCSCGDPTAWKQSGFCCKHNHEIKNPELKIPKELREKFEFVFNELYNYFIDEFNNSDYLYRLNHLLPLITSLTQWSEGVRRLVGKIFSQQEFIVNLLNRSITFDLETSFIVNNFISALMDDYVFRQKAAISIIQNFIPFYKLSLRSTNDNVFFSITPMIITESVFNLGINFDNIIQNMIKATVEFLYQSGEYESNSKISVTGHIFNHFFNFLRKSGDKNRINNNIIQLALSYKQIEGFSPNHISDHLASIKFMEIINKLLHYLRKNEFNQELFEIFIDYLSKATFEKDLDPNKDIEFSMFLNLHYLAIETLKQSNSISEICDRYSIFIKSLDIPLFILVNSMLSTFAKCNQHFKSILNQKMKQIQLYSNKNFITYLFYPLFSLIQIHFCNSSNKSEFIDQIAKQLQIFNDNTIGTHKERMFILILIVSSLVFDRVCFDSDKNKLTKYVFITKNKNPNREYPNKPYIDFISSMKIDISYNSLKEKEYNESWNIVLPFFSPKHLYQKYIPMLSNNNQVILPFPEYVFYPKLAGLNDSFHCKYIFALIFEILYECQDASIQYALNLFIVFYQNSINQTNDNKTTQNYEIHANSFHELYENIPDNFKEFYNAKIEYKKCGCFLTCIKLIEKIGNIGISFLKEVGLYHKKITKTKEEIQKIKNDIIEEYNQKLHLYQEKHLKLFVDVDSCYIYSQKLYIPVNIITSSVNCQIHLNRPKDDSDFEEHKILTSCSHFLITDPNQGGYCPICNAKFVTGLPRHDLQYYYEANKKLNFEISDLIFMIEILDCRSQIKPEILNDDTYYLYRNLFFHFVAYFASTYKSSIIGANNIIDANSNINAQDNPNNNINSLRLIQSMEEANSDDECNNDQSESNYNNVKNSSWPPQKYLDDVIFLACDYLNDEEGFHYAVHNFICKKQVFCLDNNHQLSFGFFKKCELISKFFVSSKRPTIQECIDWDFLFSHEQIIKTFHLTNLLKINCTAYSNLNIDNIYRDENAFDLINDNEFKLPNIPKNFLEFGGEPFNVDFFDDPIKQYNLVSGEIEFPCLDVMSNECMITLNFNGRIASSIDISNVDQTIYIPSIYVDEEGKEDSGFTRGRLLFLNEEKYISMMDDFMSGVLVTRYL</sequence>
<dbReference type="EC" id="2.3.2.27" evidence="10"/>
<evidence type="ECO:0000259" key="11">
    <source>
        <dbReference type="PROSITE" id="PS51157"/>
    </source>
</evidence>
<comment type="catalytic activity">
    <reaction evidence="1 10">
        <text>S-ubiquitinyl-[E2 ubiquitin-conjugating enzyme]-L-cysteine + [acceptor protein]-L-lysine = [E2 ubiquitin-conjugating enzyme]-L-cysteine + N(6)-ubiquitinyl-[acceptor protein]-L-lysine.</text>
        <dbReference type="EC" id="2.3.2.27"/>
    </reaction>
</comment>
<accession>A0A1J4JQ79</accession>
<dbReference type="AlphaFoldDB" id="A0A1J4JQ79"/>
<keyword evidence="6 10" id="KW-0833">Ubl conjugation pathway</keyword>
<evidence type="ECO:0000256" key="10">
    <source>
        <dbReference type="RuleBase" id="RU366018"/>
    </source>
</evidence>
<dbReference type="PROSITE" id="PS51157">
    <property type="entry name" value="ZF_UBR"/>
    <property type="match status" value="1"/>
</dbReference>
<protein>
    <recommendedName>
        <fullName evidence="10">E3 ubiquitin-protein ligase</fullName>
        <ecNumber evidence="10">2.3.2.27</ecNumber>
    </recommendedName>
</protein>
<dbReference type="SMART" id="SM00396">
    <property type="entry name" value="ZnF_UBR1"/>
    <property type="match status" value="1"/>
</dbReference>
<feature type="zinc finger region" description="UBR-type" evidence="9">
    <location>
        <begin position="53"/>
        <end position="125"/>
    </location>
</feature>
<dbReference type="GO" id="GO:0008270">
    <property type="term" value="F:zinc ion binding"/>
    <property type="evidence" value="ECO:0007669"/>
    <property type="project" value="UniProtKB-UniRule"/>
</dbReference>
<dbReference type="Gene3D" id="2.10.110.30">
    <property type="match status" value="1"/>
</dbReference>
<dbReference type="UniPathway" id="UPA00143"/>
<dbReference type="GO" id="GO:0005737">
    <property type="term" value="C:cytoplasm"/>
    <property type="evidence" value="ECO:0007669"/>
    <property type="project" value="TreeGrafter"/>
</dbReference>
<keyword evidence="5 10" id="KW-0863">Zinc-finger</keyword>
<dbReference type="RefSeq" id="XP_068353704.1">
    <property type="nucleotide sequence ID" value="XM_068493972.1"/>
</dbReference>
<evidence type="ECO:0000256" key="9">
    <source>
        <dbReference type="PROSITE-ProRule" id="PRU00508"/>
    </source>
</evidence>
<dbReference type="OrthoDB" id="26387at2759"/>
<organism evidence="12 13">
    <name type="scientific">Tritrichomonas foetus</name>
    <dbReference type="NCBI Taxonomy" id="1144522"/>
    <lineage>
        <taxon>Eukaryota</taxon>
        <taxon>Metamonada</taxon>
        <taxon>Parabasalia</taxon>
        <taxon>Tritrichomonadida</taxon>
        <taxon>Tritrichomonadidae</taxon>
        <taxon>Tritrichomonas</taxon>
    </lineage>
</organism>
<dbReference type="CDD" id="cd19670">
    <property type="entry name" value="UBR-box_UBR1_2_3"/>
    <property type="match status" value="1"/>
</dbReference>
<dbReference type="InterPro" id="IPR039164">
    <property type="entry name" value="UBR1-like"/>
</dbReference>
<keyword evidence="3 10" id="KW-0808">Transferase</keyword>
<dbReference type="PANTHER" id="PTHR21497:SF24">
    <property type="entry name" value="E3 UBIQUITIN-PROTEIN LIGASE UBR1"/>
    <property type="match status" value="1"/>
</dbReference>
<name>A0A1J4JQ79_9EUKA</name>
<dbReference type="Proteomes" id="UP000179807">
    <property type="component" value="Unassembled WGS sequence"/>
</dbReference>